<dbReference type="Gene3D" id="1.10.10.2910">
    <property type="match status" value="1"/>
</dbReference>
<gene>
    <name evidence="2" type="ORF">H4683_000760</name>
</gene>
<proteinExistence type="predicted"/>
<evidence type="ECO:0000313" key="2">
    <source>
        <dbReference type="EMBL" id="MBE1553686.1"/>
    </source>
</evidence>
<accession>A0A927MH53</accession>
<dbReference type="AlphaFoldDB" id="A0A927MH53"/>
<reference evidence="2" key="1">
    <citation type="submission" date="2020-10" db="EMBL/GenBank/DDBJ databases">
        <title>Genomic Encyclopedia of Type Strains, Phase IV (KMG-IV): sequencing the most valuable type-strain genomes for metagenomic binning, comparative biology and taxonomic classification.</title>
        <authorList>
            <person name="Goeker M."/>
        </authorList>
    </citation>
    <scope>NUCLEOTIDE SEQUENCE</scope>
    <source>
        <strain evidence="2">DSM 13886</strain>
    </source>
</reference>
<name>A0A927MH53_9BACL</name>
<dbReference type="RefSeq" id="WP_338062384.1">
    <property type="nucleotide sequence ID" value="NZ_JADBEL010000003.1"/>
</dbReference>
<organism evidence="2 3">
    <name type="scientific">Sporosarcina limicola</name>
    <dbReference type="NCBI Taxonomy" id="34101"/>
    <lineage>
        <taxon>Bacteria</taxon>
        <taxon>Bacillati</taxon>
        <taxon>Bacillota</taxon>
        <taxon>Bacilli</taxon>
        <taxon>Bacillales</taxon>
        <taxon>Caryophanaceae</taxon>
        <taxon>Sporosarcina</taxon>
    </lineage>
</organism>
<dbReference type="InterPro" id="IPR010359">
    <property type="entry name" value="IrrE_HExxH"/>
</dbReference>
<feature type="domain" description="IrrE N-terminal-like" evidence="1">
    <location>
        <begin position="62"/>
        <end position="166"/>
    </location>
</feature>
<comment type="caution">
    <text evidence="2">The sequence shown here is derived from an EMBL/GenBank/DDBJ whole genome shotgun (WGS) entry which is preliminary data.</text>
</comment>
<protein>
    <submittedName>
        <fullName evidence="2">Zn-dependent peptidase ImmA (M78 family)/RNA polymerase subunit RPABC4/transcription elongation factor Spt4</fullName>
    </submittedName>
</protein>
<keyword evidence="2" id="KW-0648">Protein biosynthesis</keyword>
<keyword evidence="3" id="KW-1185">Reference proteome</keyword>
<dbReference type="EMBL" id="JADBEL010000003">
    <property type="protein sequence ID" value="MBE1553686.1"/>
    <property type="molecule type" value="Genomic_DNA"/>
</dbReference>
<dbReference type="Pfam" id="PF06114">
    <property type="entry name" value="Peptidase_M78"/>
    <property type="match status" value="1"/>
</dbReference>
<dbReference type="Proteomes" id="UP000658225">
    <property type="component" value="Unassembled WGS sequence"/>
</dbReference>
<evidence type="ECO:0000259" key="1">
    <source>
        <dbReference type="Pfam" id="PF06114"/>
    </source>
</evidence>
<sequence>MKLFMAYEALNKHNISDFPIDFLNILKSYKNLKVITYSEMAKRQNCTVDEIIEINSSEDGVIHYHGKRDQYIIAYNEQVEPAERIYWTLAHEFGHYLMGHHKESTRASLARNSLTEKEYDVFEVEANFFARHFVTPPPLIIDGNLNNHTEVMNFFGVTYTVATNTLNYIQKSSEKGHKFSFPVKISTLFKSFLNKVRYGKTCTSCNTFSYIKNLNYCSICGESEFQNFNRGDDINMKYLGVSHTNGKMDMCPICKNEEILDNSNHCNQCGVFLFNYCSSKEYLDTNGDFRYDCETSLPTNSRHCHICGSISTYLEKGLLKSWEEEQKVQKEKNERLKDPFAIDPQKNFFKLVESDDNPPF</sequence>
<dbReference type="GO" id="GO:0003746">
    <property type="term" value="F:translation elongation factor activity"/>
    <property type="evidence" value="ECO:0007669"/>
    <property type="project" value="UniProtKB-KW"/>
</dbReference>
<keyword evidence="2" id="KW-0251">Elongation factor</keyword>
<evidence type="ECO:0000313" key="3">
    <source>
        <dbReference type="Proteomes" id="UP000658225"/>
    </source>
</evidence>